<gene>
    <name evidence="1" type="ORF">ICHIAU1_07810</name>
</gene>
<dbReference type="AlphaFoldDB" id="A0A7R6TPM8"/>
<name>A0A7R6TPM8_9RHOO</name>
<dbReference type="EMBL" id="AP022345">
    <property type="protein sequence ID" value="BBU68498.1"/>
    <property type="molecule type" value="Genomic_DNA"/>
</dbReference>
<evidence type="ECO:0000313" key="2">
    <source>
        <dbReference type="Proteomes" id="UP000463961"/>
    </source>
</evidence>
<dbReference type="Proteomes" id="UP000463961">
    <property type="component" value="Chromosome"/>
</dbReference>
<reference evidence="2" key="1">
    <citation type="submission" date="2020-01" db="EMBL/GenBank/DDBJ databases">
        <title>Phosphoaccumulans saitamaens gen. nov., sp. nov., a polyphosphate accumulating bacterium isolated from surface river water.</title>
        <authorList>
            <person name="Watanabe K."/>
            <person name="Suda W."/>
        </authorList>
    </citation>
    <scope>NUCLEOTIDE SEQUENCE [LARGE SCALE GENOMIC DNA]</scope>
    <source>
        <strain evidence="2">ICHIAU1</strain>
    </source>
</reference>
<organism evidence="1 2">
    <name type="scientific">Fluviibacter phosphoraccumulans</name>
    <dbReference type="NCBI Taxonomy" id="1751046"/>
    <lineage>
        <taxon>Bacteria</taxon>
        <taxon>Pseudomonadati</taxon>
        <taxon>Pseudomonadota</taxon>
        <taxon>Betaproteobacteria</taxon>
        <taxon>Rhodocyclales</taxon>
        <taxon>Fluviibacteraceae</taxon>
        <taxon>Fluviibacter</taxon>
    </lineage>
</organism>
<evidence type="ECO:0000313" key="1">
    <source>
        <dbReference type="EMBL" id="BBU68498.1"/>
    </source>
</evidence>
<protein>
    <submittedName>
        <fullName evidence="1">Uncharacterized protein</fullName>
    </submittedName>
</protein>
<keyword evidence="2" id="KW-1185">Reference proteome</keyword>
<sequence>MTDAAEAFADVISLPRALGMPMVRAHEVNKAMTSSLVVDGRNPMFVLGKVIQYKENMP</sequence>
<proteinExistence type="predicted"/>
<accession>A0A7R6TPM8</accession>